<organism evidence="1 2">
    <name type="scientific">Phytophthora fragariaefolia</name>
    <dbReference type="NCBI Taxonomy" id="1490495"/>
    <lineage>
        <taxon>Eukaryota</taxon>
        <taxon>Sar</taxon>
        <taxon>Stramenopiles</taxon>
        <taxon>Oomycota</taxon>
        <taxon>Peronosporomycetes</taxon>
        <taxon>Peronosporales</taxon>
        <taxon>Peronosporaceae</taxon>
        <taxon>Phytophthora</taxon>
    </lineage>
</organism>
<dbReference type="Proteomes" id="UP001165121">
    <property type="component" value="Unassembled WGS sequence"/>
</dbReference>
<protein>
    <submittedName>
        <fullName evidence="1">Unnamed protein product</fullName>
    </submittedName>
</protein>
<evidence type="ECO:0000313" key="2">
    <source>
        <dbReference type="Proteomes" id="UP001165121"/>
    </source>
</evidence>
<proteinExistence type="predicted"/>
<dbReference type="AlphaFoldDB" id="A0A9W6YM45"/>
<keyword evidence="2" id="KW-1185">Reference proteome</keyword>
<evidence type="ECO:0000313" key="1">
    <source>
        <dbReference type="EMBL" id="GMG16190.1"/>
    </source>
</evidence>
<gene>
    <name evidence="1" type="ORF">Pfra01_002966800</name>
</gene>
<reference evidence="1" key="1">
    <citation type="submission" date="2023-04" db="EMBL/GenBank/DDBJ databases">
        <title>Phytophthora fragariaefolia NBRC 109709.</title>
        <authorList>
            <person name="Ichikawa N."/>
            <person name="Sato H."/>
            <person name="Tonouchi N."/>
        </authorList>
    </citation>
    <scope>NUCLEOTIDE SEQUENCE</scope>
    <source>
        <strain evidence="1">NBRC 109709</strain>
    </source>
</reference>
<comment type="caution">
    <text evidence="1">The sequence shown here is derived from an EMBL/GenBank/DDBJ whole genome shotgun (WGS) entry which is preliminary data.</text>
</comment>
<name>A0A9W6YM45_9STRA</name>
<accession>A0A9W6YM45</accession>
<dbReference type="EMBL" id="BSXT01018925">
    <property type="protein sequence ID" value="GMG16190.1"/>
    <property type="molecule type" value="Genomic_DNA"/>
</dbReference>
<dbReference type="OrthoDB" id="100512at2759"/>
<sequence>MRYLATRIRKTKHPSKSEINAVRICMNQTTEAMIDLIRAARVYDHNYISSSSKVNPADDVLGAGDMMAEAKQVGKVSSKSMEDLLGSNSREFKMRAMDEPIKAPGTVESVVRLMLRSSFDGFDALRNQLVITEKTLAAALA</sequence>